<evidence type="ECO:0000256" key="2">
    <source>
        <dbReference type="ARBA" id="ARBA00022448"/>
    </source>
</evidence>
<dbReference type="Gene3D" id="2.40.170.20">
    <property type="entry name" value="TonB-dependent receptor, beta-barrel domain"/>
    <property type="match status" value="1"/>
</dbReference>
<sequence length="2387" mass="258271">MNAVKFNKGIRPSALRRTALAVAIVTGVGMTGQVLAQATTATIFGTAPTSGASVQITGGAGFNRTVAVDSTGHYSVTVPVGTYTVNLVQNGAVVQSHNNVNPVAGGASEADFVQPGSENAKSLSTVTVTANALPAIDVTSTTQNLTITAKQLAQLPLARNSGAIALLAPGTTYAAPMLGATGPTGDPTVSFGGSSIVENAYYINGFNTTDPLSNTGGIALPYGAIDQQQTLTSGYGAQYGRSAGGVISQVGKSGTNDWHFGGQVLWQPAFAQDSAVNRYWNNPEITSGTGAYGTLQSMNRRNSSWNTVYDAYLGGPLIKDTLFMFLAAEADKTQGQAWDSVAKGDMYRYKSSDPKFYGKLDWNINSSNILSLTGIYNSTQSDPSEYYWYNNPAHTPGSFESYGQRTKNSFGIWIAKYTSYITDNLTLNFLYGKMDGKYYQAQPETAGYNPDLPYVGNINYENPAYLSCSSCYISNSNVNLNATDPAHKSEVRNLRLDFDWKLGNHDIQFGIDNQTAIDENDGNNTTGPGYAWLYNYVSPNGPVIPGVVGAPTPCALGGCYVEKYTLDDSASVEVMQRAQYVQDNWQVTPNLLLNLGLRNDQFTNYNPKGEPYLRLTKPQWAPRIGFSWDVFGDSTMKVFGNAGRYYLAMPTAVALRVAGAPLYTDEYYTYSGINPDGTPINPQMIEPNALPGGVNYINGENGQPVDAKVASAQNLKAEYQDQYVLGIQQQINSSWVYGVTGTVNKIGRAIDDTDLGGPDAPGVIAAAAAQGITLDPSLMSQSVLINPGQANTFLISNGNGGYYKVNVSNAQLGMPQLKRKYYSLDMFLEHPFDGKWWGKIEYTFSRSYGDYEGPVQSSIGQGGSSQSGTEQWDFPQIMEYSNGLLANDEKHQLRIYGSYQVTPEWSVGGTYRIASGTPVTCLGLYGPNQTDPTGEYGSSYHWCNGVPSPQGSMGFTPWTHQLNLQVDYRPAFAQHRLDFSLQIHNVFNEQNVLQYYAQHDSGLSPSPSVSYMLPYAFENPRYHGVHLFGRIRGEERLDLVGLPHGPGQLGADGVESLFQCVLPRETLARVVRLARHVRKIQKARPLARIGQGCRPLAQVDRQCMLHPAQGDRAILRARRFEQAMEQLASPRVDEAHGVEHRLAQARRGGFLAEPATLRLGRMDGAEIVGQCAPALAPAFQQQAEAQARHELLAIGGHATFQCGNRVRGSALQFVGHAQLVQRHRVPGLDAFGALEQIDRRGPLVPLQVPGGEEPQRLQVARILFQHGTEIAFGQLWRAGTQIPHRAFEQSSRIRLEFDAHCPPPPRDPADYRPNVHRRNVRYLGDHSLCAVTHACPPARIESAQCNPARRRRRSTGSRQAGRGGKAAAGGARRGPRPSGSAAAAGRPARPARPSRRGSPEHAPRADAPRRRSAVLQHARHPAWRRRRLRRGDPGAAAQLQAAARTGAGLVQPRRHAHPRGAQRRGDGRDAPGAGAGTRPRGLARPAGGPVAHPGPHRRGRADVSHSSPEPAVVGRGLVGAGGSEASPLRHRRYPRHAGSAGAPGSKRRRSHRHRFRPGQGLRRRGTVRRIAAGAASGACAGMATASLERGGDVRRAGAYPPGFRAAAGGCAGIARARSDFHRQPAALRLDPGRTDPGFALPGGRRRRIAGPAAGDRRGIAAPRTTLPALGRRHAGGGLAAAGRTLSGAHSALAARAADVHRQTAEQLDVPRRDPRDAARGTCHRLSPRPAGNLLFVLPPVHAEQRLHQPLRRPGRVLARLRHQLARGAPPVGSARPRARIRGPAGPAGAVDPRPASVLRTRLRTGMPRLPCQYAYRAFTQRNPGAPAIARGHAAELRLRPVARSAAPCPGRGLRPARRQLSLPGLAMNDTSTTRRTIPPGQPPGEWLRAAQTLVLDNRPAEAQALLEAGRAVHPHDGELALALAGLYFDAQRHADAETLLSEVLAAHPAHLGAAFALARVLRAQGQLARMGRQLLAAVSLHPPAPELAIQAVEMLDDADRKAEAYAACRRALDAAHDNEPRLHAYAGMLALQLGEFAQARGHYEAVLELAGAPQAWEWRIAVGLSQLQRYEDPAHADLQRFRQALQRTDISPAARTGLLFALGKAGDDLGDPAAAAEAWRGANALAHARSRWSRKTWRRMIDARLCAAPPPVRALEPRGWSPLFVVGVPRSGTTLVTHRLASLAGITQRGELRWLAELAAQWPALAPPGQEQLDRLARAYERQLRQDDGEARWFIDKQPLNLLHIDLILALWPDARIVYCTRGARDTALSLWAQSFGDPAHDYAYDFNDIAAVMQGCERLMRHWIARYPASIRTVSYEALVEAPDAETDSLATWLQLPSGAAPPAQTAAGAISTASLWQARQPIYRHAAGRWRAYAPFIPELLRFKA</sequence>
<dbReference type="Pfam" id="PF13469">
    <property type="entry name" value="Sulfotransfer_3"/>
    <property type="match status" value="1"/>
</dbReference>
<feature type="region of interest" description="Disordered" evidence="6">
    <location>
        <begin position="1767"/>
        <end position="1793"/>
    </location>
</feature>
<dbReference type="GO" id="GO:0044718">
    <property type="term" value="P:siderophore transmembrane transport"/>
    <property type="evidence" value="ECO:0007669"/>
    <property type="project" value="TreeGrafter"/>
</dbReference>
<gene>
    <name evidence="8" type="ORF">F511_08033</name>
</gene>
<keyword evidence="4" id="KW-0472">Membrane</keyword>
<feature type="compositionally biased region" description="Basic and acidic residues" evidence="6">
    <location>
        <begin position="1702"/>
        <end position="1718"/>
    </location>
</feature>
<keyword evidence="5" id="KW-0998">Cell outer membrane</keyword>
<evidence type="ECO:0000256" key="6">
    <source>
        <dbReference type="SAM" id="MobiDB-lite"/>
    </source>
</evidence>
<dbReference type="SUPFAM" id="SSF48452">
    <property type="entry name" value="TPR-like"/>
    <property type="match status" value="1"/>
</dbReference>
<accession>A0A2Z7C9F3</accession>
<dbReference type="Gene3D" id="2.60.40.1120">
    <property type="entry name" value="Carboxypeptidase-like, regulatory domain"/>
    <property type="match status" value="1"/>
</dbReference>
<feature type="compositionally biased region" description="Basic residues" evidence="6">
    <location>
        <begin position="1417"/>
        <end position="1429"/>
    </location>
</feature>
<dbReference type="Proteomes" id="UP000250235">
    <property type="component" value="Unassembled WGS sequence"/>
</dbReference>
<dbReference type="OrthoDB" id="545675at2759"/>
<keyword evidence="2" id="KW-0813">Transport</keyword>
<comment type="subcellular location">
    <subcellularLocation>
        <location evidence="1">Cell outer membrane</location>
        <topology evidence="1">Multi-pass membrane protein</topology>
    </subcellularLocation>
</comment>
<feature type="compositionally biased region" description="Basic residues" evidence="6">
    <location>
        <begin position="1545"/>
        <end position="1563"/>
    </location>
</feature>
<dbReference type="Gene3D" id="3.40.50.300">
    <property type="entry name" value="P-loop containing nucleotide triphosphate hydrolases"/>
    <property type="match status" value="1"/>
</dbReference>
<feature type="region of interest" description="Disordered" evidence="6">
    <location>
        <begin position="1627"/>
        <end position="1650"/>
    </location>
</feature>
<proteinExistence type="predicted"/>
<dbReference type="InterPro" id="IPR027417">
    <property type="entry name" value="P-loop_NTPase"/>
</dbReference>
<feature type="region of interest" description="Disordered" evidence="6">
    <location>
        <begin position="1702"/>
        <end position="1725"/>
    </location>
</feature>
<dbReference type="Pfam" id="PF25183">
    <property type="entry name" value="OMP_b-brl_4"/>
    <property type="match status" value="1"/>
</dbReference>
<evidence type="ECO:0000256" key="5">
    <source>
        <dbReference type="ARBA" id="ARBA00023237"/>
    </source>
</evidence>
<dbReference type="Pfam" id="PF14559">
    <property type="entry name" value="TPR_19"/>
    <property type="match status" value="1"/>
</dbReference>
<feature type="compositionally biased region" description="Low complexity" evidence="6">
    <location>
        <begin position="1470"/>
        <end position="1493"/>
    </location>
</feature>
<keyword evidence="9" id="KW-1185">Reference proteome</keyword>
<protein>
    <recommendedName>
        <fullName evidence="7">TonB-dependent transporter Oar-like beta-barrel domain-containing protein</fullName>
    </recommendedName>
</protein>
<feature type="compositionally biased region" description="Low complexity" evidence="6">
    <location>
        <begin position="1376"/>
        <end position="1388"/>
    </location>
</feature>
<reference evidence="8 9" key="1">
    <citation type="journal article" date="2015" name="Proc. Natl. Acad. Sci. U.S.A.">
        <title>The resurrection genome of Boea hygrometrica: A blueprint for survival of dehydration.</title>
        <authorList>
            <person name="Xiao L."/>
            <person name="Yang G."/>
            <person name="Zhang L."/>
            <person name="Yang X."/>
            <person name="Zhao S."/>
            <person name="Ji Z."/>
            <person name="Zhou Q."/>
            <person name="Hu M."/>
            <person name="Wang Y."/>
            <person name="Chen M."/>
            <person name="Xu Y."/>
            <person name="Jin H."/>
            <person name="Xiao X."/>
            <person name="Hu G."/>
            <person name="Bao F."/>
            <person name="Hu Y."/>
            <person name="Wan P."/>
            <person name="Li L."/>
            <person name="Deng X."/>
            <person name="Kuang T."/>
            <person name="Xiang C."/>
            <person name="Zhu J.K."/>
            <person name="Oliver M.J."/>
            <person name="He Y."/>
        </authorList>
    </citation>
    <scope>NUCLEOTIDE SEQUENCE [LARGE SCALE GENOMIC DNA]</scope>
    <source>
        <strain evidence="9">cv. XS01</strain>
    </source>
</reference>
<dbReference type="InterPro" id="IPR011990">
    <property type="entry name" value="TPR-like_helical_dom_sf"/>
</dbReference>
<evidence type="ECO:0000256" key="1">
    <source>
        <dbReference type="ARBA" id="ARBA00004571"/>
    </source>
</evidence>
<keyword evidence="3" id="KW-0812">Transmembrane</keyword>
<dbReference type="InterPro" id="IPR057601">
    <property type="entry name" value="Oar-like_b-barrel"/>
</dbReference>
<feature type="compositionally biased region" description="Basic residues" evidence="6">
    <location>
        <begin position="1452"/>
        <end position="1462"/>
    </location>
</feature>
<feature type="compositionally biased region" description="Low complexity" evidence="6">
    <location>
        <begin position="1433"/>
        <end position="1449"/>
    </location>
</feature>
<dbReference type="PANTHER" id="PTHR30069:SF46">
    <property type="entry name" value="OAR PROTEIN"/>
    <property type="match status" value="1"/>
</dbReference>
<evidence type="ECO:0000256" key="4">
    <source>
        <dbReference type="ARBA" id="ARBA00023136"/>
    </source>
</evidence>
<dbReference type="PANTHER" id="PTHR30069">
    <property type="entry name" value="TONB-DEPENDENT OUTER MEMBRANE RECEPTOR"/>
    <property type="match status" value="1"/>
</dbReference>
<dbReference type="EMBL" id="KQ998100">
    <property type="protein sequence ID" value="KZV43545.1"/>
    <property type="molecule type" value="Genomic_DNA"/>
</dbReference>
<feature type="compositionally biased region" description="Basic and acidic residues" evidence="6">
    <location>
        <begin position="1397"/>
        <end position="1409"/>
    </location>
</feature>
<evidence type="ECO:0000259" key="7">
    <source>
        <dbReference type="Pfam" id="PF25183"/>
    </source>
</evidence>
<feature type="domain" description="TonB-dependent transporter Oar-like beta-barrel" evidence="7">
    <location>
        <begin position="352"/>
        <end position="923"/>
    </location>
</feature>
<organism evidence="8 9">
    <name type="scientific">Dorcoceras hygrometricum</name>
    <dbReference type="NCBI Taxonomy" id="472368"/>
    <lineage>
        <taxon>Eukaryota</taxon>
        <taxon>Viridiplantae</taxon>
        <taxon>Streptophyta</taxon>
        <taxon>Embryophyta</taxon>
        <taxon>Tracheophyta</taxon>
        <taxon>Spermatophyta</taxon>
        <taxon>Magnoliopsida</taxon>
        <taxon>eudicotyledons</taxon>
        <taxon>Gunneridae</taxon>
        <taxon>Pentapetalae</taxon>
        <taxon>asterids</taxon>
        <taxon>lamiids</taxon>
        <taxon>Lamiales</taxon>
        <taxon>Gesneriaceae</taxon>
        <taxon>Didymocarpoideae</taxon>
        <taxon>Trichosporeae</taxon>
        <taxon>Loxocarpinae</taxon>
        <taxon>Dorcoceras</taxon>
    </lineage>
</organism>
<dbReference type="Gene3D" id="1.25.40.10">
    <property type="entry name" value="Tetratricopeptide repeat domain"/>
    <property type="match status" value="1"/>
</dbReference>
<evidence type="ECO:0000256" key="3">
    <source>
        <dbReference type="ARBA" id="ARBA00022692"/>
    </source>
</evidence>
<dbReference type="InterPro" id="IPR036942">
    <property type="entry name" value="Beta-barrel_TonB_sf"/>
</dbReference>
<evidence type="ECO:0000313" key="8">
    <source>
        <dbReference type="EMBL" id="KZV43545.1"/>
    </source>
</evidence>
<name>A0A2Z7C9F3_9LAMI</name>
<dbReference type="SUPFAM" id="SSF52540">
    <property type="entry name" value="P-loop containing nucleoside triphosphate hydrolases"/>
    <property type="match status" value="1"/>
</dbReference>
<dbReference type="SUPFAM" id="SSF56935">
    <property type="entry name" value="Porins"/>
    <property type="match status" value="1"/>
</dbReference>
<dbReference type="InterPro" id="IPR039426">
    <property type="entry name" value="TonB-dep_rcpt-like"/>
</dbReference>
<feature type="region of interest" description="Disordered" evidence="6">
    <location>
        <begin position="1344"/>
        <end position="1563"/>
    </location>
</feature>
<evidence type="ECO:0000313" key="9">
    <source>
        <dbReference type="Proteomes" id="UP000250235"/>
    </source>
</evidence>
<dbReference type="GO" id="GO:0015344">
    <property type="term" value="F:siderophore uptake transmembrane transporter activity"/>
    <property type="evidence" value="ECO:0007669"/>
    <property type="project" value="TreeGrafter"/>
</dbReference>